<comment type="caution">
    <text evidence="1">The sequence shown here is derived from an EMBL/GenBank/DDBJ whole genome shotgun (WGS) entry which is preliminary data.</text>
</comment>
<sequence length="149" mass="17538">EFCYPIIYLKNKSGEIIDFQLALRQNEGVCVFQDRKNGKCTIHESKPLNCFSYPFMIHKVDNNHFTIEVDFSCPGIREESQLSEYPFLNEILSRISESERKITDLSFKEVLSLKWDLSEYFRDGERVSQDEINEASNFIIEEYSSIDKQ</sequence>
<dbReference type="EMBL" id="BARU01018909">
    <property type="protein sequence ID" value="GAH61123.1"/>
    <property type="molecule type" value="Genomic_DNA"/>
</dbReference>
<protein>
    <recommendedName>
        <fullName evidence="2">YkgJ family cysteine cluster protein</fullName>
    </recommendedName>
</protein>
<feature type="non-terminal residue" evidence="1">
    <location>
        <position position="1"/>
    </location>
</feature>
<accession>X1IUB0</accession>
<evidence type="ECO:0000313" key="1">
    <source>
        <dbReference type="EMBL" id="GAH61123.1"/>
    </source>
</evidence>
<proteinExistence type="predicted"/>
<organism evidence="1">
    <name type="scientific">marine sediment metagenome</name>
    <dbReference type="NCBI Taxonomy" id="412755"/>
    <lineage>
        <taxon>unclassified sequences</taxon>
        <taxon>metagenomes</taxon>
        <taxon>ecological metagenomes</taxon>
    </lineage>
</organism>
<name>X1IUB0_9ZZZZ</name>
<dbReference type="AlphaFoldDB" id="X1IUB0"/>
<dbReference type="PANTHER" id="PTHR35866:SF2">
    <property type="entry name" value="YKGJ FAMILY CYSTEINE CLUSTER PROTEIN"/>
    <property type="match status" value="1"/>
</dbReference>
<dbReference type="PANTHER" id="PTHR35866">
    <property type="entry name" value="PUTATIVE-RELATED"/>
    <property type="match status" value="1"/>
</dbReference>
<dbReference type="Pfam" id="PF03692">
    <property type="entry name" value="CxxCxxCC"/>
    <property type="match status" value="1"/>
</dbReference>
<gene>
    <name evidence="1" type="ORF">S03H2_31199</name>
</gene>
<evidence type="ECO:0008006" key="2">
    <source>
        <dbReference type="Google" id="ProtNLM"/>
    </source>
</evidence>
<dbReference type="InterPro" id="IPR005358">
    <property type="entry name" value="Puta_zinc/iron-chelating_dom"/>
</dbReference>
<reference evidence="1" key="1">
    <citation type="journal article" date="2014" name="Front. Microbiol.">
        <title>High frequency of phylogenetically diverse reductive dehalogenase-homologous genes in deep subseafloor sedimentary metagenomes.</title>
        <authorList>
            <person name="Kawai M."/>
            <person name="Futagami T."/>
            <person name="Toyoda A."/>
            <person name="Takaki Y."/>
            <person name="Nishi S."/>
            <person name="Hori S."/>
            <person name="Arai W."/>
            <person name="Tsubouchi T."/>
            <person name="Morono Y."/>
            <person name="Uchiyama I."/>
            <person name="Ito T."/>
            <person name="Fujiyama A."/>
            <person name="Inagaki F."/>
            <person name="Takami H."/>
        </authorList>
    </citation>
    <scope>NUCLEOTIDE SEQUENCE</scope>
    <source>
        <strain evidence="1">Expedition CK06-06</strain>
    </source>
</reference>